<protein>
    <submittedName>
        <fullName evidence="3">Uncharacterized protein</fullName>
    </submittedName>
</protein>
<feature type="compositionally biased region" description="Basic and acidic residues" evidence="1">
    <location>
        <begin position="146"/>
        <end position="162"/>
    </location>
</feature>
<evidence type="ECO:0000313" key="3">
    <source>
        <dbReference type="EMBL" id="KAG7153831.1"/>
    </source>
</evidence>
<gene>
    <name evidence="3" type="ORF">Hamer_G017641</name>
</gene>
<evidence type="ECO:0000256" key="2">
    <source>
        <dbReference type="SAM" id="Phobius"/>
    </source>
</evidence>
<accession>A0A8J5MJK7</accession>
<name>A0A8J5MJK7_HOMAM</name>
<feature type="transmembrane region" description="Helical" evidence="2">
    <location>
        <begin position="50"/>
        <end position="71"/>
    </location>
</feature>
<feature type="region of interest" description="Disordered" evidence="1">
    <location>
        <begin position="121"/>
        <end position="171"/>
    </location>
</feature>
<dbReference type="Proteomes" id="UP000747542">
    <property type="component" value="Unassembled WGS sequence"/>
</dbReference>
<organism evidence="3 4">
    <name type="scientific">Homarus americanus</name>
    <name type="common">American lobster</name>
    <dbReference type="NCBI Taxonomy" id="6706"/>
    <lineage>
        <taxon>Eukaryota</taxon>
        <taxon>Metazoa</taxon>
        <taxon>Ecdysozoa</taxon>
        <taxon>Arthropoda</taxon>
        <taxon>Crustacea</taxon>
        <taxon>Multicrustacea</taxon>
        <taxon>Malacostraca</taxon>
        <taxon>Eumalacostraca</taxon>
        <taxon>Eucarida</taxon>
        <taxon>Decapoda</taxon>
        <taxon>Pleocyemata</taxon>
        <taxon>Astacidea</taxon>
        <taxon>Nephropoidea</taxon>
        <taxon>Nephropidae</taxon>
        <taxon>Homarus</taxon>
    </lineage>
</organism>
<comment type="caution">
    <text evidence="3">The sequence shown here is derived from an EMBL/GenBank/DDBJ whole genome shotgun (WGS) entry which is preliminary data.</text>
</comment>
<dbReference type="AlphaFoldDB" id="A0A8J5MJK7"/>
<keyword evidence="2" id="KW-1133">Transmembrane helix</keyword>
<proteinExistence type="predicted"/>
<dbReference type="EMBL" id="JAHLQT010046276">
    <property type="protein sequence ID" value="KAG7153831.1"/>
    <property type="molecule type" value="Genomic_DNA"/>
</dbReference>
<keyword evidence="4" id="KW-1185">Reference proteome</keyword>
<sequence length="171" mass="18407">MCTGNKNYCIDPEYVCDQHYNCAFPSGGGDEVQCTDKPVPYPIFSTTTTIITTLAGIVGAGLVVCCIFTIIMKVRSRNSSPSGTSVPQTGLSPITSVPALQRQHTLPPYEAVVMSDASQSWKNNAPTHSEVGEIPPSYHMLYPEGPPKDLQTETAHTGEQKDTQPCAPPYS</sequence>
<keyword evidence="2" id="KW-0472">Membrane</keyword>
<evidence type="ECO:0000313" key="4">
    <source>
        <dbReference type="Proteomes" id="UP000747542"/>
    </source>
</evidence>
<evidence type="ECO:0000256" key="1">
    <source>
        <dbReference type="SAM" id="MobiDB-lite"/>
    </source>
</evidence>
<reference evidence="3" key="1">
    <citation type="journal article" date="2021" name="Sci. Adv.">
        <title>The American lobster genome reveals insights on longevity, neural, and immune adaptations.</title>
        <authorList>
            <person name="Polinski J.M."/>
            <person name="Zimin A.V."/>
            <person name="Clark K.F."/>
            <person name="Kohn A.B."/>
            <person name="Sadowski N."/>
            <person name="Timp W."/>
            <person name="Ptitsyn A."/>
            <person name="Khanna P."/>
            <person name="Romanova D.Y."/>
            <person name="Williams P."/>
            <person name="Greenwood S.J."/>
            <person name="Moroz L.L."/>
            <person name="Walt D.R."/>
            <person name="Bodnar A.G."/>
        </authorList>
    </citation>
    <scope>NUCLEOTIDE SEQUENCE</scope>
    <source>
        <strain evidence="3">GMGI-L3</strain>
    </source>
</reference>
<keyword evidence="2" id="KW-0812">Transmembrane</keyword>